<evidence type="ECO:0000313" key="4">
    <source>
        <dbReference type="Proteomes" id="UP000019109"/>
    </source>
</evidence>
<comment type="caution">
    <text evidence="3">The sequence shown here is derived from an EMBL/GenBank/DDBJ whole genome shotgun (WGS) entry which is preliminary data.</text>
</comment>
<evidence type="ECO:0000256" key="2">
    <source>
        <dbReference type="SAM" id="MobiDB-lite"/>
    </source>
</evidence>
<proteinExistence type="predicted"/>
<feature type="coiled-coil region" evidence="1">
    <location>
        <begin position="49"/>
        <end position="108"/>
    </location>
</feature>
<reference evidence="3" key="1">
    <citation type="journal article" date="2014" name="Genome Announc.">
        <title>Draft Genome Sequence of Clostridium straminisolvens Strain JCM 21531T, Isolated from a Cellulose-Degrading Bacterial Community.</title>
        <authorList>
            <person name="Yuki M."/>
            <person name="Oshima K."/>
            <person name="Suda W."/>
            <person name="Sakamoto M."/>
            <person name="Kitamura K."/>
            <person name="Iida T."/>
            <person name="Hattori M."/>
            <person name="Ohkuma M."/>
        </authorList>
    </citation>
    <scope>NUCLEOTIDE SEQUENCE [LARGE SCALE GENOMIC DNA]</scope>
    <source>
        <strain evidence="3">JCM 21531</strain>
    </source>
</reference>
<dbReference type="STRING" id="1294263.JCM21531_4662"/>
<dbReference type="AlphaFoldDB" id="W4VE17"/>
<sequence>MKKSADTVVKIDAINKKLEGETNEFSNSTRLDLGSKKEKISTEDLTPKIAELEHNLAILNEIKNCIKDAKIGELGLSDFGDVVPDIDVVRARLQIEKVKAKIAEYKGKINEDPIDYYSDKGIISDKPKEWEKDPRDAIGEFTKKGGPEDEKPIKESKKTMPEDVPSNKGYKPTELEEIKTDMEHVNNILGIIASGGKPKDAASGKELEAVDLGKASVFKG</sequence>
<dbReference type="Proteomes" id="UP000019109">
    <property type="component" value="Unassembled WGS sequence"/>
</dbReference>
<keyword evidence="1" id="KW-0175">Coiled coil</keyword>
<dbReference type="RefSeq" id="WP_243467885.1">
    <property type="nucleotide sequence ID" value="NZ_BAVR01000127.1"/>
</dbReference>
<keyword evidence="4" id="KW-1185">Reference proteome</keyword>
<evidence type="ECO:0000313" key="3">
    <source>
        <dbReference type="EMBL" id="GAE90994.1"/>
    </source>
</evidence>
<accession>W4VE17</accession>
<feature type="compositionally biased region" description="Basic and acidic residues" evidence="2">
    <location>
        <begin position="127"/>
        <end position="161"/>
    </location>
</feature>
<name>W4VE17_9FIRM</name>
<feature type="region of interest" description="Disordered" evidence="2">
    <location>
        <begin position="127"/>
        <end position="170"/>
    </location>
</feature>
<organism evidence="3 4">
    <name type="scientific">Acetivibrio straminisolvens JCM 21531</name>
    <dbReference type="NCBI Taxonomy" id="1294263"/>
    <lineage>
        <taxon>Bacteria</taxon>
        <taxon>Bacillati</taxon>
        <taxon>Bacillota</taxon>
        <taxon>Clostridia</taxon>
        <taxon>Eubacteriales</taxon>
        <taxon>Oscillospiraceae</taxon>
        <taxon>Acetivibrio</taxon>
    </lineage>
</organism>
<evidence type="ECO:0000256" key="1">
    <source>
        <dbReference type="SAM" id="Coils"/>
    </source>
</evidence>
<dbReference type="EMBL" id="BAVR01000127">
    <property type="protein sequence ID" value="GAE90994.1"/>
    <property type="molecule type" value="Genomic_DNA"/>
</dbReference>
<gene>
    <name evidence="3" type="ORF">JCM21531_4662</name>
</gene>
<protein>
    <submittedName>
        <fullName evidence="3">Uncharacterized protein</fullName>
    </submittedName>
</protein>